<dbReference type="NCBIfam" id="TIGR00229">
    <property type="entry name" value="sensory_box"/>
    <property type="match status" value="1"/>
</dbReference>
<dbReference type="InterPro" id="IPR035965">
    <property type="entry name" value="PAS-like_dom_sf"/>
</dbReference>
<dbReference type="PANTHER" id="PTHR43065">
    <property type="entry name" value="SENSOR HISTIDINE KINASE"/>
    <property type="match status" value="1"/>
</dbReference>
<feature type="domain" description="PAC" evidence="4">
    <location>
        <begin position="41"/>
        <end position="93"/>
    </location>
</feature>
<organism evidence="5 6">
    <name type="scientific">Spirulina subsalsa FACHB-351</name>
    <dbReference type="NCBI Taxonomy" id="234711"/>
    <lineage>
        <taxon>Bacteria</taxon>
        <taxon>Bacillati</taxon>
        <taxon>Cyanobacteriota</taxon>
        <taxon>Cyanophyceae</taxon>
        <taxon>Spirulinales</taxon>
        <taxon>Spirulinaceae</taxon>
        <taxon>Spirulina</taxon>
    </lineage>
</organism>
<dbReference type="PROSITE" id="PS50113">
    <property type="entry name" value="PAC"/>
    <property type="match status" value="1"/>
</dbReference>
<accession>A0ABT3L4I3</accession>
<dbReference type="SUPFAM" id="SSF47384">
    <property type="entry name" value="Homodimeric domain of signal transducing histidine kinase"/>
    <property type="match status" value="1"/>
</dbReference>
<keyword evidence="6" id="KW-1185">Reference proteome</keyword>
<keyword evidence="3" id="KW-0175">Coiled coil</keyword>
<dbReference type="Proteomes" id="UP001526426">
    <property type="component" value="Unassembled WGS sequence"/>
</dbReference>
<reference evidence="5 6" key="1">
    <citation type="submission" date="2021-08" db="EMBL/GenBank/DDBJ databases">
        <title>Draft genome sequence of Spirulina subsalsa with high tolerance to salinity and hype-accumulation of phycocyanin.</title>
        <authorList>
            <person name="Pei H."/>
            <person name="Jiang L."/>
        </authorList>
    </citation>
    <scope>NUCLEOTIDE SEQUENCE [LARGE SCALE GENOMIC DNA]</scope>
    <source>
        <strain evidence="5 6">FACHB-351</strain>
    </source>
</reference>
<dbReference type="EC" id="2.7.13.3" evidence="2"/>
<evidence type="ECO:0000256" key="3">
    <source>
        <dbReference type="SAM" id="Coils"/>
    </source>
</evidence>
<dbReference type="InterPro" id="IPR036097">
    <property type="entry name" value="HisK_dim/P_sf"/>
</dbReference>
<dbReference type="EMBL" id="JAIHOM010000034">
    <property type="protein sequence ID" value="MCW6036362.1"/>
    <property type="molecule type" value="Genomic_DNA"/>
</dbReference>
<proteinExistence type="predicted"/>
<dbReference type="InterPro" id="IPR013656">
    <property type="entry name" value="PAS_4"/>
</dbReference>
<dbReference type="SUPFAM" id="SSF55785">
    <property type="entry name" value="PYP-like sensor domain (PAS domain)"/>
    <property type="match status" value="1"/>
</dbReference>
<feature type="coiled-coil region" evidence="3">
    <location>
        <begin position="84"/>
        <end position="125"/>
    </location>
</feature>
<gene>
    <name evidence="5" type="ORF">K4A83_08770</name>
</gene>
<evidence type="ECO:0000313" key="5">
    <source>
        <dbReference type="EMBL" id="MCW6036362.1"/>
    </source>
</evidence>
<dbReference type="CDD" id="cd00082">
    <property type="entry name" value="HisKA"/>
    <property type="match status" value="1"/>
</dbReference>
<dbReference type="InterPro" id="IPR000700">
    <property type="entry name" value="PAS-assoc_C"/>
</dbReference>
<dbReference type="Pfam" id="PF08448">
    <property type="entry name" value="PAS_4"/>
    <property type="match status" value="1"/>
</dbReference>
<sequence>MKAYNLEGIPVIGRSHYEIFPEIPQRWKDIHQNCLAGNSQRCEEDPFPRADGSLDWIRWAIYPWYETTGEVGGIIVFSEIISDRKQIEEEKNRLIEVLKAKTVELETAYQDLKQAQSQLVQAEKMSSLGQLVAGVAHEINNPVNFIFGNIIHAKQYVHE</sequence>
<dbReference type="Gene3D" id="1.10.287.130">
    <property type="match status" value="1"/>
</dbReference>
<name>A0ABT3L4I3_9CYAN</name>
<comment type="catalytic activity">
    <reaction evidence="1">
        <text>ATP + protein L-histidine = ADP + protein N-phospho-L-histidine.</text>
        <dbReference type="EC" id="2.7.13.3"/>
    </reaction>
</comment>
<dbReference type="InterPro" id="IPR003661">
    <property type="entry name" value="HisK_dim/P_dom"/>
</dbReference>
<protein>
    <recommendedName>
        <fullName evidence="2">histidine kinase</fullName>
        <ecNumber evidence="2">2.7.13.3</ecNumber>
    </recommendedName>
</protein>
<dbReference type="InterPro" id="IPR000014">
    <property type="entry name" value="PAS"/>
</dbReference>
<comment type="caution">
    <text evidence="5">The sequence shown here is derived from an EMBL/GenBank/DDBJ whole genome shotgun (WGS) entry which is preliminary data.</text>
</comment>
<evidence type="ECO:0000313" key="6">
    <source>
        <dbReference type="Proteomes" id="UP001526426"/>
    </source>
</evidence>
<dbReference type="Gene3D" id="3.30.450.20">
    <property type="entry name" value="PAS domain"/>
    <property type="match status" value="1"/>
</dbReference>
<evidence type="ECO:0000256" key="1">
    <source>
        <dbReference type="ARBA" id="ARBA00000085"/>
    </source>
</evidence>
<dbReference type="PANTHER" id="PTHR43065:SF42">
    <property type="entry name" value="TWO-COMPONENT SENSOR PPRA"/>
    <property type="match status" value="1"/>
</dbReference>
<dbReference type="CDD" id="cd00130">
    <property type="entry name" value="PAS"/>
    <property type="match status" value="1"/>
</dbReference>
<evidence type="ECO:0000259" key="4">
    <source>
        <dbReference type="PROSITE" id="PS50113"/>
    </source>
</evidence>
<evidence type="ECO:0000256" key="2">
    <source>
        <dbReference type="ARBA" id="ARBA00012438"/>
    </source>
</evidence>